<keyword evidence="1" id="KW-0472">Membrane</keyword>
<organism evidence="2 3">
    <name type="scientific">Lithohypha guttulata</name>
    <dbReference type="NCBI Taxonomy" id="1690604"/>
    <lineage>
        <taxon>Eukaryota</taxon>
        <taxon>Fungi</taxon>
        <taxon>Dikarya</taxon>
        <taxon>Ascomycota</taxon>
        <taxon>Pezizomycotina</taxon>
        <taxon>Eurotiomycetes</taxon>
        <taxon>Chaetothyriomycetidae</taxon>
        <taxon>Chaetothyriales</taxon>
        <taxon>Trichomeriaceae</taxon>
        <taxon>Lithohypha</taxon>
    </lineage>
</organism>
<keyword evidence="1" id="KW-0812">Transmembrane</keyword>
<keyword evidence="3" id="KW-1185">Reference proteome</keyword>
<evidence type="ECO:0000313" key="3">
    <source>
        <dbReference type="Proteomes" id="UP001309876"/>
    </source>
</evidence>
<reference evidence="2 3" key="1">
    <citation type="submission" date="2023-08" db="EMBL/GenBank/DDBJ databases">
        <title>Black Yeasts Isolated from many extreme environments.</title>
        <authorList>
            <person name="Coleine C."/>
            <person name="Stajich J.E."/>
            <person name="Selbmann L."/>
        </authorList>
    </citation>
    <scope>NUCLEOTIDE SEQUENCE [LARGE SCALE GENOMIC DNA]</scope>
    <source>
        <strain evidence="2 3">CCFEE 5910</strain>
    </source>
</reference>
<dbReference type="AlphaFoldDB" id="A0AAN7SVT2"/>
<feature type="transmembrane region" description="Helical" evidence="1">
    <location>
        <begin position="31"/>
        <end position="53"/>
    </location>
</feature>
<accession>A0AAN7SVT2</accession>
<gene>
    <name evidence="2" type="ORF">LTR05_006698</name>
</gene>
<feature type="transmembrane region" description="Helical" evidence="1">
    <location>
        <begin position="65"/>
        <end position="82"/>
    </location>
</feature>
<name>A0AAN7SVT2_9EURO</name>
<proteinExistence type="predicted"/>
<dbReference type="EMBL" id="JAVRRJ010000007">
    <property type="protein sequence ID" value="KAK5082817.1"/>
    <property type="molecule type" value="Genomic_DNA"/>
</dbReference>
<evidence type="ECO:0000256" key="1">
    <source>
        <dbReference type="SAM" id="Phobius"/>
    </source>
</evidence>
<evidence type="ECO:0000313" key="2">
    <source>
        <dbReference type="EMBL" id="KAK5082817.1"/>
    </source>
</evidence>
<comment type="caution">
    <text evidence="2">The sequence shown here is derived from an EMBL/GenBank/DDBJ whole genome shotgun (WGS) entry which is preliminary data.</text>
</comment>
<feature type="transmembrane region" description="Helical" evidence="1">
    <location>
        <begin position="102"/>
        <end position="125"/>
    </location>
</feature>
<dbReference type="Proteomes" id="UP001309876">
    <property type="component" value="Unassembled WGS sequence"/>
</dbReference>
<keyword evidence="1" id="KW-1133">Transmembrane helix</keyword>
<sequence length="126" mass="14632">MLTTIDLEKQGTIRSRQECNNHEVTQLCRGWWIIAAVFLTPIWYGYFTNYIFLQGVRQSPFERSVLPMTVACLLSTVNWYLNSFIAPPNNSLYKSLRVAINVNTAVSCTIMFVWFELGQFFWGVFS</sequence>
<protein>
    <submittedName>
        <fullName evidence="2">Uncharacterized protein</fullName>
    </submittedName>
</protein>